<evidence type="ECO:0000313" key="2">
    <source>
        <dbReference type="Proteomes" id="UP000274429"/>
    </source>
</evidence>
<organism evidence="3">
    <name type="scientific">Hydatigena taeniaeformis</name>
    <name type="common">Feline tapeworm</name>
    <name type="synonym">Taenia taeniaeformis</name>
    <dbReference type="NCBI Taxonomy" id="6205"/>
    <lineage>
        <taxon>Eukaryota</taxon>
        <taxon>Metazoa</taxon>
        <taxon>Spiralia</taxon>
        <taxon>Lophotrochozoa</taxon>
        <taxon>Platyhelminthes</taxon>
        <taxon>Cestoda</taxon>
        <taxon>Eucestoda</taxon>
        <taxon>Cyclophyllidea</taxon>
        <taxon>Taeniidae</taxon>
        <taxon>Hydatigera</taxon>
    </lineage>
</organism>
<reference evidence="3" key="1">
    <citation type="submission" date="2017-02" db="UniProtKB">
        <authorList>
            <consortium name="WormBaseParasite"/>
        </authorList>
    </citation>
    <scope>IDENTIFICATION</scope>
</reference>
<protein>
    <submittedName>
        <fullName evidence="1 3">Uncharacterized protein</fullName>
    </submittedName>
</protein>
<reference evidence="1 2" key="2">
    <citation type="submission" date="2018-11" db="EMBL/GenBank/DDBJ databases">
        <authorList>
            <consortium name="Pathogen Informatics"/>
        </authorList>
    </citation>
    <scope>NUCLEOTIDE SEQUENCE [LARGE SCALE GENOMIC DNA]</scope>
</reference>
<proteinExistence type="predicted"/>
<dbReference type="AlphaFoldDB" id="A0A0R3WYH7"/>
<sequence>MGDEEQSWCDRLAETWFCHAKGCVGSCDPPSPLYGLPLPSREGFIAHVMQADQSLEALHSMASRGDSVVELVAEVVVMVGVCRRYRKMPRKDADGSHLAIDAGTNLASMVGSINKRSLYEVVFVLTADTDNVGASRHERVRSHLVCSY</sequence>
<keyword evidence="2" id="KW-1185">Reference proteome</keyword>
<dbReference type="Proteomes" id="UP000274429">
    <property type="component" value="Unassembled WGS sequence"/>
</dbReference>
<evidence type="ECO:0000313" key="1">
    <source>
        <dbReference type="EMBL" id="VDM27692.1"/>
    </source>
</evidence>
<name>A0A0R3WYH7_HYDTA</name>
<accession>A0A0R3WYH7</accession>
<dbReference type="EMBL" id="UYWX01009130">
    <property type="protein sequence ID" value="VDM27692.1"/>
    <property type="molecule type" value="Genomic_DNA"/>
</dbReference>
<dbReference type="WBParaSite" id="TTAC_0000581701-mRNA-1">
    <property type="protein sequence ID" value="TTAC_0000581701-mRNA-1"/>
    <property type="gene ID" value="TTAC_0000581701"/>
</dbReference>
<evidence type="ECO:0000313" key="3">
    <source>
        <dbReference type="WBParaSite" id="TTAC_0000581701-mRNA-1"/>
    </source>
</evidence>
<gene>
    <name evidence="1" type="ORF">TTAC_LOCUS5801</name>
</gene>